<evidence type="ECO:0000256" key="5">
    <source>
        <dbReference type="ARBA" id="ARBA00023002"/>
    </source>
</evidence>
<evidence type="ECO:0000256" key="7">
    <source>
        <dbReference type="RuleBase" id="RU000320"/>
    </source>
</evidence>
<dbReference type="PRINTS" id="PR01437">
    <property type="entry name" value="NUOXDRDTASE4"/>
</dbReference>
<keyword evidence="2" id="KW-1003">Cell membrane</keyword>
<dbReference type="Pfam" id="PF00361">
    <property type="entry name" value="Proton_antipo_M"/>
    <property type="match status" value="1"/>
</dbReference>
<dbReference type="EMBL" id="BMYV01000001">
    <property type="protein sequence ID" value="GGX55963.1"/>
    <property type="molecule type" value="Genomic_DNA"/>
</dbReference>
<dbReference type="InterPro" id="IPR052175">
    <property type="entry name" value="ComplexI-like_HydComp"/>
</dbReference>
<dbReference type="PANTHER" id="PTHR42682">
    <property type="entry name" value="HYDROGENASE-4 COMPONENT F"/>
    <property type="match status" value="1"/>
</dbReference>
<feature type="transmembrane region" description="Helical" evidence="8">
    <location>
        <begin position="568"/>
        <end position="587"/>
    </location>
</feature>
<keyword evidence="5" id="KW-0560">Oxidoreductase</keyword>
<evidence type="ECO:0000259" key="9">
    <source>
        <dbReference type="Pfam" id="PF00361"/>
    </source>
</evidence>
<dbReference type="RefSeq" id="WP_189579804.1">
    <property type="nucleotide sequence ID" value="NZ_BMYV01000001.1"/>
</dbReference>
<evidence type="ECO:0000256" key="8">
    <source>
        <dbReference type="SAM" id="Phobius"/>
    </source>
</evidence>
<feature type="transmembrane region" description="Helical" evidence="8">
    <location>
        <begin position="161"/>
        <end position="181"/>
    </location>
</feature>
<feature type="transmembrane region" description="Helical" evidence="8">
    <location>
        <begin position="288"/>
        <end position="308"/>
    </location>
</feature>
<keyword evidence="4 8" id="KW-1133">Transmembrane helix</keyword>
<evidence type="ECO:0000313" key="11">
    <source>
        <dbReference type="Proteomes" id="UP000600865"/>
    </source>
</evidence>
<feature type="transmembrane region" description="Helical" evidence="8">
    <location>
        <begin position="20"/>
        <end position="36"/>
    </location>
</feature>
<organism evidence="10 11">
    <name type="scientific">Litorimonas cladophorae</name>
    <dbReference type="NCBI Taxonomy" id="1220491"/>
    <lineage>
        <taxon>Bacteria</taxon>
        <taxon>Pseudomonadati</taxon>
        <taxon>Pseudomonadota</taxon>
        <taxon>Alphaproteobacteria</taxon>
        <taxon>Maricaulales</taxon>
        <taxon>Robiginitomaculaceae</taxon>
    </lineage>
</organism>
<dbReference type="InterPro" id="IPR001750">
    <property type="entry name" value="ND/Mrp_TM"/>
</dbReference>
<keyword evidence="11" id="KW-1185">Reference proteome</keyword>
<feature type="transmembrane region" description="Helical" evidence="8">
    <location>
        <begin position="117"/>
        <end position="141"/>
    </location>
</feature>
<protein>
    <submittedName>
        <fullName evidence="10">Na(+)/H(+) antiporter subunit D</fullName>
    </submittedName>
</protein>
<dbReference type="NCBIfam" id="NF009310">
    <property type="entry name" value="PRK12668.1"/>
    <property type="match status" value="1"/>
</dbReference>
<dbReference type="PANTHER" id="PTHR42682:SF4">
    <property type="entry name" value="NADH-UBIQUINONE_PLASTOQUINONE"/>
    <property type="match status" value="1"/>
</dbReference>
<feature type="transmembrane region" description="Helical" evidence="8">
    <location>
        <begin position="388"/>
        <end position="408"/>
    </location>
</feature>
<feature type="transmembrane region" description="Helical" evidence="8">
    <location>
        <begin position="314"/>
        <end position="333"/>
    </location>
</feature>
<evidence type="ECO:0000256" key="6">
    <source>
        <dbReference type="ARBA" id="ARBA00023136"/>
    </source>
</evidence>
<dbReference type="GO" id="GO:0016491">
    <property type="term" value="F:oxidoreductase activity"/>
    <property type="evidence" value="ECO:0007669"/>
    <property type="project" value="UniProtKB-KW"/>
</dbReference>
<feature type="transmembrane region" description="Helical" evidence="8">
    <location>
        <begin position="87"/>
        <end position="105"/>
    </location>
</feature>
<feature type="transmembrane region" description="Helical" evidence="8">
    <location>
        <begin position="41"/>
        <end position="58"/>
    </location>
</feature>
<feature type="transmembrane region" description="Helical" evidence="8">
    <location>
        <begin position="258"/>
        <end position="276"/>
    </location>
</feature>
<comment type="subcellular location">
    <subcellularLocation>
        <location evidence="1">Cell membrane</location>
        <topology evidence="1">Multi-pass membrane protein</topology>
    </subcellularLocation>
    <subcellularLocation>
        <location evidence="7">Membrane</location>
        <topology evidence="7">Multi-pass membrane protein</topology>
    </subcellularLocation>
</comment>
<evidence type="ECO:0000256" key="4">
    <source>
        <dbReference type="ARBA" id="ARBA00022989"/>
    </source>
</evidence>
<dbReference type="GO" id="GO:0005886">
    <property type="term" value="C:plasma membrane"/>
    <property type="evidence" value="ECO:0007669"/>
    <property type="project" value="UniProtKB-SubCell"/>
</dbReference>
<evidence type="ECO:0000256" key="2">
    <source>
        <dbReference type="ARBA" id="ARBA00022475"/>
    </source>
</evidence>
<proteinExistence type="predicted"/>
<dbReference type="Proteomes" id="UP000600865">
    <property type="component" value="Unassembled WGS sequence"/>
</dbReference>
<feature type="domain" description="NADH:quinone oxidoreductase/Mrp antiporter transmembrane" evidence="9">
    <location>
        <begin position="129"/>
        <end position="398"/>
    </location>
</feature>
<dbReference type="InterPro" id="IPR003918">
    <property type="entry name" value="NADH_UbQ_OxRdtase"/>
</dbReference>
<dbReference type="GO" id="GO:0042773">
    <property type="term" value="P:ATP synthesis coupled electron transport"/>
    <property type="evidence" value="ECO:0007669"/>
    <property type="project" value="InterPro"/>
</dbReference>
<keyword evidence="6 8" id="KW-0472">Membrane</keyword>
<feature type="transmembrane region" description="Helical" evidence="8">
    <location>
        <begin position="470"/>
        <end position="492"/>
    </location>
</feature>
<accession>A0A918N9C5</accession>
<name>A0A918N9C5_9PROT</name>
<dbReference type="AlphaFoldDB" id="A0A918N9C5"/>
<dbReference type="GO" id="GO:0008137">
    <property type="term" value="F:NADH dehydrogenase (ubiquinone) activity"/>
    <property type="evidence" value="ECO:0007669"/>
    <property type="project" value="InterPro"/>
</dbReference>
<sequence>MNEFFLITEHFSILKQINPGFWVILAGLICTLLPIGHARKAFVIAAPIFAGLLIFQLYDVNSTEHLGGVLQFGPVELTTLRIDELSVVWGYLFCLAGVINGIFALHEKCRITDSSALVYTGAAIAGVLAGDMVTLFVMWELTAISSVFLIWKGGDHAYAAGIRYLAIHVLSGVMLLAGAVLHAQANGGDFMFNDIGLDSPGGWLMLLAMGIKVGFPGLHMWMQDAYPKASITGTVILASFTTKFAVYALARGFAGADILIWIGAIMTCFPVFFAVVENDLRRVLAFSLNNQLGFMVCGIGIGTSLALNGVVGQVFVHVIFKGLLFMSIGAVMYRTGTAKASELGGLFRSMPFTTVACLIGAGSIAAFPMLAAFVTKAMILAAAVEEHLYIPFLMMLFASAGVMEHSGIKVPHFTFFAHDSGRRVKEAPWNMLLAMGIASFLCFYLAWPWGGYQNLYALMPYPMEYAYKPYTWDHVVFQMQLLFAAIFAFTLLKRFKLYPAERRAEILDADWMYRRMGLNVAIWGSAMWDRLSVHTSRIRTRTLSNVGRRLYQTFSPAGAASEATPSGLAAVLTAGLLFVVLMLGYFAR</sequence>
<gene>
    <name evidence="10" type="ORF">GCM10011309_00850</name>
</gene>
<feature type="transmembrane region" description="Helical" evidence="8">
    <location>
        <begin position="202"/>
        <end position="222"/>
    </location>
</feature>
<keyword evidence="3 7" id="KW-0812">Transmembrane</keyword>
<comment type="caution">
    <text evidence="10">The sequence shown here is derived from an EMBL/GenBank/DDBJ whole genome shotgun (WGS) entry which is preliminary data.</text>
</comment>
<evidence type="ECO:0000256" key="3">
    <source>
        <dbReference type="ARBA" id="ARBA00022692"/>
    </source>
</evidence>
<feature type="transmembrane region" description="Helical" evidence="8">
    <location>
        <begin position="429"/>
        <end position="450"/>
    </location>
</feature>
<evidence type="ECO:0000313" key="10">
    <source>
        <dbReference type="EMBL" id="GGX55963.1"/>
    </source>
</evidence>
<reference evidence="10 11" key="1">
    <citation type="journal article" date="2014" name="Int. J. Syst. Evol. Microbiol.">
        <title>Complete genome sequence of Corynebacterium casei LMG S-19264T (=DSM 44701T), isolated from a smear-ripened cheese.</title>
        <authorList>
            <consortium name="US DOE Joint Genome Institute (JGI-PGF)"/>
            <person name="Walter F."/>
            <person name="Albersmeier A."/>
            <person name="Kalinowski J."/>
            <person name="Ruckert C."/>
        </authorList>
    </citation>
    <scope>NUCLEOTIDE SEQUENCE [LARGE SCALE GENOMIC DNA]</scope>
    <source>
        <strain evidence="10 11">KCTC 23968</strain>
    </source>
</reference>
<feature type="transmembrane region" description="Helical" evidence="8">
    <location>
        <begin position="354"/>
        <end position="382"/>
    </location>
</feature>
<evidence type="ECO:0000256" key="1">
    <source>
        <dbReference type="ARBA" id="ARBA00004651"/>
    </source>
</evidence>